<proteinExistence type="predicted"/>
<dbReference type="PANTHER" id="PTHR43798:SF33">
    <property type="entry name" value="HYDROLASE, PUTATIVE (AFU_ORTHOLOGUE AFUA_2G14860)-RELATED"/>
    <property type="match status" value="1"/>
</dbReference>
<reference evidence="2 3" key="1">
    <citation type="submission" date="2018-03" db="EMBL/GenBank/DDBJ databases">
        <authorList>
            <person name="Gully D."/>
        </authorList>
    </citation>
    <scope>NUCLEOTIDE SEQUENCE [LARGE SCALE GENOMIC DNA]</scope>
    <source>
        <strain evidence="2">ORS3257</strain>
    </source>
</reference>
<dbReference type="Gene3D" id="3.40.50.1820">
    <property type="entry name" value="alpha/beta hydrolase"/>
    <property type="match status" value="1"/>
</dbReference>
<organism evidence="2 3">
    <name type="scientific">Bradyrhizobium vignae</name>
    <dbReference type="NCBI Taxonomy" id="1549949"/>
    <lineage>
        <taxon>Bacteria</taxon>
        <taxon>Pseudomonadati</taxon>
        <taxon>Pseudomonadota</taxon>
        <taxon>Alphaproteobacteria</taxon>
        <taxon>Hyphomicrobiales</taxon>
        <taxon>Nitrobacteraceae</taxon>
        <taxon>Bradyrhizobium</taxon>
    </lineage>
</organism>
<dbReference type="PANTHER" id="PTHR43798">
    <property type="entry name" value="MONOACYLGLYCEROL LIPASE"/>
    <property type="match status" value="1"/>
</dbReference>
<dbReference type="GO" id="GO:0016020">
    <property type="term" value="C:membrane"/>
    <property type="evidence" value="ECO:0007669"/>
    <property type="project" value="TreeGrafter"/>
</dbReference>
<dbReference type="PRINTS" id="PR00111">
    <property type="entry name" value="ABHYDROLASE"/>
</dbReference>
<dbReference type="AlphaFoldDB" id="A0A2U3PUV2"/>
<gene>
    <name evidence="2" type="ORF">BRAD3257_1811</name>
</gene>
<dbReference type="GO" id="GO:0016787">
    <property type="term" value="F:hydrolase activity"/>
    <property type="evidence" value="ECO:0007669"/>
    <property type="project" value="UniProtKB-KW"/>
</dbReference>
<dbReference type="KEGG" id="bvz:BRAD3257_1811"/>
<accession>A0A2U3PUV2</accession>
<dbReference type="Proteomes" id="UP000246085">
    <property type="component" value="Chromosome BRAD3257"/>
</dbReference>
<dbReference type="InterPro" id="IPR029058">
    <property type="entry name" value="AB_hydrolase_fold"/>
</dbReference>
<evidence type="ECO:0000313" key="2">
    <source>
        <dbReference type="EMBL" id="SPP92925.1"/>
    </source>
</evidence>
<name>A0A2U3PUV2_9BRAD</name>
<keyword evidence="2" id="KW-0378">Hydrolase</keyword>
<dbReference type="Pfam" id="PF12697">
    <property type="entry name" value="Abhydrolase_6"/>
    <property type="match status" value="1"/>
</dbReference>
<evidence type="ECO:0000259" key="1">
    <source>
        <dbReference type="Pfam" id="PF12697"/>
    </source>
</evidence>
<sequence>MVTPVDTVVAGEGFKTRVLRGGSGERLLFLHGAAGANWSKFHDDLSSHYEVIITEHPGYGESADLPHVRDVAELANHYRQVLDLLRIDRVHVVASSFGGWLASELATLEAGRLKSLTLMAPTGMFPRVLEKDAPPPTRESFTRMLYFDQSIADRILARDPTEKELVLQRRNAATTARYNGQQSYDPKLGQKLQQLDIPAFIVWGENDRLVSSSHAEHWREMLNAKMCMLPNCGHLPHVELPGPTANWILSQLKQASSPEASPIGEAAT</sequence>
<evidence type="ECO:0000313" key="3">
    <source>
        <dbReference type="Proteomes" id="UP000246085"/>
    </source>
</evidence>
<dbReference type="InterPro" id="IPR050266">
    <property type="entry name" value="AB_hydrolase_sf"/>
</dbReference>
<dbReference type="SUPFAM" id="SSF53474">
    <property type="entry name" value="alpha/beta-Hydrolases"/>
    <property type="match status" value="1"/>
</dbReference>
<protein>
    <submittedName>
        <fullName evidence="2">Putative Alpha/beta hydrolase</fullName>
    </submittedName>
</protein>
<dbReference type="InterPro" id="IPR000073">
    <property type="entry name" value="AB_hydrolase_1"/>
</dbReference>
<feature type="domain" description="AB hydrolase-1" evidence="1">
    <location>
        <begin position="27"/>
        <end position="245"/>
    </location>
</feature>
<dbReference type="EMBL" id="LS398110">
    <property type="protein sequence ID" value="SPP92925.1"/>
    <property type="molecule type" value="Genomic_DNA"/>
</dbReference>